<dbReference type="OrthoDB" id="15981at2759"/>
<keyword evidence="3" id="KW-1185">Reference proteome</keyword>
<comment type="caution">
    <text evidence="2">The sequence shown here is derived from an EMBL/GenBank/DDBJ whole genome shotgun (WGS) entry which is preliminary data.</text>
</comment>
<name>A0A1C7M3G4_GRIFR</name>
<dbReference type="InterPro" id="IPR036069">
    <property type="entry name" value="DUF34/NIF3_sf"/>
</dbReference>
<dbReference type="GO" id="GO:0016787">
    <property type="term" value="F:hydrolase activity"/>
    <property type="evidence" value="ECO:0007669"/>
    <property type="project" value="UniProtKB-KW"/>
</dbReference>
<dbReference type="PANTHER" id="PTHR41774:SF1">
    <property type="entry name" value="NGG1P INTERACTING FACTOR NIF3"/>
    <property type="match status" value="1"/>
</dbReference>
<dbReference type="EMBL" id="LUGG01000015">
    <property type="protein sequence ID" value="OBZ69614.1"/>
    <property type="molecule type" value="Genomic_DNA"/>
</dbReference>
<dbReference type="PANTHER" id="PTHR41774">
    <property type="match status" value="1"/>
</dbReference>
<evidence type="ECO:0000256" key="1">
    <source>
        <dbReference type="ARBA" id="ARBA00020998"/>
    </source>
</evidence>
<dbReference type="Gene3D" id="3.30.70.120">
    <property type="match status" value="1"/>
</dbReference>
<gene>
    <name evidence="2" type="ORF">A0H81_10222</name>
</gene>
<evidence type="ECO:0000313" key="2">
    <source>
        <dbReference type="EMBL" id="OBZ69614.1"/>
    </source>
</evidence>
<dbReference type="AlphaFoldDB" id="A0A1C7M3G4"/>
<proteinExistence type="predicted"/>
<sequence length="108" mass="12147">MMQRFKLVFFAPVSATQPVLQHLFTTFPQHVGRIGAYGGCAFVSRGTGQFTPQAGAQPAIGTVGVPERVEEDRVEVLVRGEVRRVLEELKKIHPYEEVAYDVYRLEEL</sequence>
<dbReference type="SUPFAM" id="SSF102705">
    <property type="entry name" value="NIF3 (NGG1p interacting factor 3)-like"/>
    <property type="match status" value="1"/>
</dbReference>
<protein>
    <recommendedName>
        <fullName evidence="1">ATP phosphoribosyltransferase</fullName>
    </recommendedName>
</protein>
<dbReference type="STRING" id="5627.A0A1C7M3G4"/>
<keyword evidence="2" id="KW-0378">Hydrolase</keyword>
<dbReference type="Proteomes" id="UP000092993">
    <property type="component" value="Unassembled WGS sequence"/>
</dbReference>
<dbReference type="OMA" id="YDHCAWQ"/>
<dbReference type="InterPro" id="IPR015867">
    <property type="entry name" value="N-reg_PII/ATP_PRibTrfase_C"/>
</dbReference>
<reference evidence="2 3" key="1">
    <citation type="submission" date="2016-03" db="EMBL/GenBank/DDBJ databases">
        <title>Whole genome sequencing of Grifola frondosa 9006-11.</title>
        <authorList>
            <person name="Min B."/>
            <person name="Park H."/>
            <person name="Kim J.-G."/>
            <person name="Cho H."/>
            <person name="Oh Y.-L."/>
            <person name="Kong W.-S."/>
            <person name="Choi I.-G."/>
        </authorList>
    </citation>
    <scope>NUCLEOTIDE SEQUENCE [LARGE SCALE GENOMIC DNA]</scope>
    <source>
        <strain evidence="2 3">9006-11</strain>
    </source>
</reference>
<organism evidence="2 3">
    <name type="scientific">Grifola frondosa</name>
    <name type="common">Maitake</name>
    <name type="synonym">Polyporus frondosus</name>
    <dbReference type="NCBI Taxonomy" id="5627"/>
    <lineage>
        <taxon>Eukaryota</taxon>
        <taxon>Fungi</taxon>
        <taxon>Dikarya</taxon>
        <taxon>Basidiomycota</taxon>
        <taxon>Agaricomycotina</taxon>
        <taxon>Agaricomycetes</taxon>
        <taxon>Polyporales</taxon>
        <taxon>Grifolaceae</taxon>
        <taxon>Grifola</taxon>
    </lineage>
</organism>
<accession>A0A1C7M3G4</accession>
<evidence type="ECO:0000313" key="3">
    <source>
        <dbReference type="Proteomes" id="UP000092993"/>
    </source>
</evidence>